<comment type="similarity">
    <text evidence="1">Belongs to the SCO1/2 family.</text>
</comment>
<keyword evidence="5" id="KW-1185">Reference proteome</keyword>
<dbReference type="EMBL" id="RJUK01000001">
    <property type="protein sequence ID" value="ROQ19459.1"/>
    <property type="molecule type" value="Genomic_DNA"/>
</dbReference>
<dbReference type="PANTHER" id="PTHR12151:SF25">
    <property type="entry name" value="LINALOOL DEHYDRATASE_ISOMERASE DOMAIN-CONTAINING PROTEIN"/>
    <property type="match status" value="1"/>
</dbReference>
<dbReference type="SUPFAM" id="SSF52833">
    <property type="entry name" value="Thioredoxin-like"/>
    <property type="match status" value="1"/>
</dbReference>
<reference evidence="4 5" key="1">
    <citation type="submission" date="2018-11" db="EMBL/GenBank/DDBJ databases">
        <title>Genomic Encyclopedia of Type Strains, Phase IV (KMG-IV): sequencing the most valuable type-strain genomes for metagenomic binning, comparative biology and taxonomic classification.</title>
        <authorList>
            <person name="Goeker M."/>
        </authorList>
    </citation>
    <scope>NUCLEOTIDE SEQUENCE [LARGE SCALE GENOMIC DNA]</scope>
    <source>
        <strain evidence="4 5">DSM 16974</strain>
    </source>
</reference>
<comment type="caution">
    <text evidence="4">The sequence shown here is derived from an EMBL/GenBank/DDBJ whole genome shotgun (WGS) entry which is preliminary data.</text>
</comment>
<feature type="binding site" evidence="2">
    <location>
        <position position="76"/>
    </location>
    <ligand>
        <name>Cu cation</name>
        <dbReference type="ChEBI" id="CHEBI:23378"/>
    </ligand>
</feature>
<protein>
    <submittedName>
        <fullName evidence="4">Protein SCO1/2</fullName>
    </submittedName>
</protein>
<dbReference type="CDD" id="cd02968">
    <property type="entry name" value="SCO"/>
    <property type="match status" value="1"/>
</dbReference>
<feature type="binding site" evidence="2">
    <location>
        <position position="164"/>
    </location>
    <ligand>
        <name>Cu cation</name>
        <dbReference type="ChEBI" id="CHEBI:23378"/>
    </ligand>
</feature>
<sequence length="221" mass="25380">MRRWILVATGLLLILSGATGYHILTHYAPPPTLQGAYLQPARKLDAFTLLDHHGSPFDRSDLKGQWHLISYGYTHCPDICPTTLVQVADMMALLEQTEDYQDLRVLFYSVDGDRDRPEVLAQYVPYFHPQFIGLTRAEQSRRQHKNFEQGLGIMARVGPEGVEHGLMLFLLNPRAQLQAVFKPQRNERGNYQFSVSQLLKDYRAVRDYYATQADAIRSWAE</sequence>
<dbReference type="Proteomes" id="UP000273643">
    <property type="component" value="Unassembled WGS sequence"/>
</dbReference>
<evidence type="ECO:0000313" key="4">
    <source>
        <dbReference type="EMBL" id="ROQ19459.1"/>
    </source>
</evidence>
<gene>
    <name evidence="4" type="ORF">EDC38_0041</name>
</gene>
<keyword evidence="2" id="KW-0186">Copper</keyword>
<dbReference type="GO" id="GO:0046872">
    <property type="term" value="F:metal ion binding"/>
    <property type="evidence" value="ECO:0007669"/>
    <property type="project" value="UniProtKB-KW"/>
</dbReference>
<keyword evidence="3" id="KW-1015">Disulfide bond</keyword>
<dbReference type="PANTHER" id="PTHR12151">
    <property type="entry name" value="ELECTRON TRANSPORT PROTIN SCO1/SENC FAMILY MEMBER"/>
    <property type="match status" value="1"/>
</dbReference>
<proteinExistence type="inferred from homology"/>
<evidence type="ECO:0000313" key="5">
    <source>
        <dbReference type="Proteomes" id="UP000273643"/>
    </source>
</evidence>
<keyword evidence="2" id="KW-0479">Metal-binding</keyword>
<feature type="disulfide bond" description="Redox-active" evidence="3">
    <location>
        <begin position="76"/>
        <end position="80"/>
    </location>
</feature>
<dbReference type="RefSeq" id="WP_123636816.1">
    <property type="nucleotide sequence ID" value="NZ_RJUK01000001.1"/>
</dbReference>
<name>A0A3N1NUB6_9GAMM</name>
<dbReference type="InterPro" id="IPR003782">
    <property type="entry name" value="SCO1/SenC"/>
</dbReference>
<organism evidence="4 5">
    <name type="scientific">Marinimicrobium koreense</name>
    <dbReference type="NCBI Taxonomy" id="306545"/>
    <lineage>
        <taxon>Bacteria</taxon>
        <taxon>Pseudomonadati</taxon>
        <taxon>Pseudomonadota</taxon>
        <taxon>Gammaproteobacteria</taxon>
        <taxon>Cellvibrionales</taxon>
        <taxon>Cellvibrionaceae</taxon>
        <taxon>Marinimicrobium</taxon>
    </lineage>
</organism>
<dbReference type="AlphaFoldDB" id="A0A3N1NUB6"/>
<accession>A0A3N1NUB6</accession>
<evidence type="ECO:0000256" key="3">
    <source>
        <dbReference type="PIRSR" id="PIRSR603782-2"/>
    </source>
</evidence>
<evidence type="ECO:0000256" key="2">
    <source>
        <dbReference type="PIRSR" id="PIRSR603782-1"/>
    </source>
</evidence>
<dbReference type="OrthoDB" id="9790194at2"/>
<evidence type="ECO:0000256" key="1">
    <source>
        <dbReference type="ARBA" id="ARBA00010996"/>
    </source>
</evidence>
<dbReference type="Pfam" id="PF02630">
    <property type="entry name" value="SCO1-SenC"/>
    <property type="match status" value="1"/>
</dbReference>
<feature type="binding site" evidence="2">
    <location>
        <position position="80"/>
    </location>
    <ligand>
        <name>Cu cation</name>
        <dbReference type="ChEBI" id="CHEBI:23378"/>
    </ligand>
</feature>
<dbReference type="InterPro" id="IPR036249">
    <property type="entry name" value="Thioredoxin-like_sf"/>
</dbReference>
<dbReference type="Gene3D" id="3.40.30.10">
    <property type="entry name" value="Glutaredoxin"/>
    <property type="match status" value="1"/>
</dbReference>